<name>A0A8U0HQI3_9EURY</name>
<evidence type="ECO:0000313" key="4">
    <source>
        <dbReference type="Proteomes" id="UP000830729"/>
    </source>
</evidence>
<accession>A0A8U0HQI3</accession>
<dbReference type="RefSeq" id="WP_248649177.1">
    <property type="nucleotide sequence ID" value="NZ_CP096659.1"/>
</dbReference>
<dbReference type="Gene3D" id="1.10.10.10">
    <property type="entry name" value="Winged helix-like DNA-binding domain superfamily/Winged helix DNA-binding domain"/>
    <property type="match status" value="1"/>
</dbReference>
<feature type="domain" description="DUF7344" evidence="2">
    <location>
        <begin position="55"/>
        <end position="131"/>
    </location>
</feature>
<proteinExistence type="predicted"/>
<organism evidence="3 4">
    <name type="scientific">Halorussus limi</name>
    <dbReference type="NCBI Taxonomy" id="2938695"/>
    <lineage>
        <taxon>Archaea</taxon>
        <taxon>Methanobacteriati</taxon>
        <taxon>Methanobacteriota</taxon>
        <taxon>Stenosarchaea group</taxon>
        <taxon>Halobacteria</taxon>
        <taxon>Halobacteriales</taxon>
        <taxon>Haladaptataceae</taxon>
        <taxon>Halorussus</taxon>
    </lineage>
</organism>
<dbReference type="Pfam" id="PF24035">
    <property type="entry name" value="DUF7344"/>
    <property type="match status" value="1"/>
</dbReference>
<dbReference type="AlphaFoldDB" id="A0A8U0HQI3"/>
<reference evidence="3 4" key="1">
    <citation type="submission" date="2022-04" db="EMBL/GenBank/DDBJ databases">
        <title>Diverse halophilic archaea isolated from saline environments.</title>
        <authorList>
            <person name="Cui H.-L."/>
        </authorList>
    </citation>
    <scope>NUCLEOTIDE SEQUENCE [LARGE SCALE GENOMIC DNA]</scope>
    <source>
        <strain evidence="3 4">XZYJT49</strain>
    </source>
</reference>
<feature type="region of interest" description="Disordered" evidence="1">
    <location>
        <begin position="1"/>
        <end position="48"/>
    </location>
</feature>
<sequence>MSDNGNNGTDGGDDRDEEASTDGDRDEDSGDRSDREESTDESVGSVTLSLDATLELLANHDRRAIISYLRDATRQTATADELADHLVERRAARTGERPGRSHVLSTLHHIHLPKLVDAGVVDYDARRQEVRYWGSERLETWHERIEARDGD</sequence>
<feature type="compositionally biased region" description="Acidic residues" evidence="1">
    <location>
        <begin position="11"/>
        <end position="29"/>
    </location>
</feature>
<protein>
    <recommendedName>
        <fullName evidence="2">DUF7344 domain-containing protein</fullName>
    </recommendedName>
</protein>
<gene>
    <name evidence="3" type="ORF">M0R89_11235</name>
</gene>
<dbReference type="KEGG" id="halx:M0R89_11235"/>
<dbReference type="GeneID" id="72185780"/>
<evidence type="ECO:0000259" key="2">
    <source>
        <dbReference type="Pfam" id="PF24035"/>
    </source>
</evidence>
<keyword evidence="4" id="KW-1185">Reference proteome</keyword>
<evidence type="ECO:0000256" key="1">
    <source>
        <dbReference type="SAM" id="MobiDB-lite"/>
    </source>
</evidence>
<dbReference type="Proteomes" id="UP000830729">
    <property type="component" value="Chromosome"/>
</dbReference>
<evidence type="ECO:0000313" key="3">
    <source>
        <dbReference type="EMBL" id="UPV73121.1"/>
    </source>
</evidence>
<dbReference type="EMBL" id="CP096659">
    <property type="protein sequence ID" value="UPV73121.1"/>
    <property type="molecule type" value="Genomic_DNA"/>
</dbReference>
<dbReference type="InterPro" id="IPR036388">
    <property type="entry name" value="WH-like_DNA-bd_sf"/>
</dbReference>
<dbReference type="InterPro" id="IPR055768">
    <property type="entry name" value="DUF7344"/>
</dbReference>